<keyword evidence="8 13" id="KW-0067">ATP-binding</keyword>
<keyword evidence="12" id="KW-0325">Glycoprotein</keyword>
<dbReference type="PROSITE" id="PS50948">
    <property type="entry name" value="PAN"/>
    <property type="match status" value="1"/>
</dbReference>
<evidence type="ECO:0000313" key="21">
    <source>
        <dbReference type="EMBL" id="KAK9676793.1"/>
    </source>
</evidence>
<evidence type="ECO:0000256" key="10">
    <source>
        <dbReference type="ARBA" id="ARBA00023136"/>
    </source>
</evidence>
<reference evidence="21" key="1">
    <citation type="submission" date="2024-03" db="EMBL/GenBank/DDBJ databases">
        <title>WGS assembly of Saponaria officinalis var. Norfolk2.</title>
        <authorList>
            <person name="Jenkins J."/>
            <person name="Shu S."/>
            <person name="Grimwood J."/>
            <person name="Barry K."/>
            <person name="Goodstein D."/>
            <person name="Schmutz J."/>
            <person name="Leebens-Mack J."/>
            <person name="Osbourn A."/>
        </authorList>
    </citation>
    <scope>NUCLEOTIDE SEQUENCE [LARGE SCALE GENOMIC DNA]</scope>
    <source>
        <strain evidence="21">JIC</strain>
    </source>
</reference>
<dbReference type="FunFam" id="2.90.10.10:FF:000002">
    <property type="entry name" value="Serine/threonine-protein kinase"/>
    <property type="match status" value="1"/>
</dbReference>
<dbReference type="Pfam" id="PF01453">
    <property type="entry name" value="B_lectin"/>
    <property type="match status" value="1"/>
</dbReference>
<dbReference type="PIRSF" id="PIRSF000641">
    <property type="entry name" value="SRK"/>
    <property type="match status" value="1"/>
</dbReference>
<keyword evidence="5 17" id="KW-0732">Signal</keyword>
<evidence type="ECO:0000256" key="7">
    <source>
        <dbReference type="ARBA" id="ARBA00022777"/>
    </source>
</evidence>
<feature type="transmembrane region" description="Helical" evidence="16">
    <location>
        <begin position="449"/>
        <end position="471"/>
    </location>
</feature>
<dbReference type="SMART" id="SM00220">
    <property type="entry name" value="S_TKc"/>
    <property type="match status" value="1"/>
</dbReference>
<evidence type="ECO:0000256" key="13">
    <source>
        <dbReference type="PIRNR" id="PIRNR000641"/>
    </source>
</evidence>
<dbReference type="InterPro" id="IPR001480">
    <property type="entry name" value="Bulb-type_lectin_dom"/>
</dbReference>
<feature type="signal peptide" evidence="17">
    <location>
        <begin position="1"/>
        <end position="27"/>
    </location>
</feature>
<feature type="domain" description="Bulb-type lectin" evidence="19">
    <location>
        <begin position="28"/>
        <end position="153"/>
    </location>
</feature>
<comment type="catalytic activity">
    <reaction evidence="13">
        <text>L-threonyl-[protein] + ATP = O-phospho-L-threonyl-[protein] + ADP + H(+)</text>
        <dbReference type="Rhea" id="RHEA:46608"/>
        <dbReference type="Rhea" id="RHEA-COMP:11060"/>
        <dbReference type="Rhea" id="RHEA-COMP:11605"/>
        <dbReference type="ChEBI" id="CHEBI:15378"/>
        <dbReference type="ChEBI" id="CHEBI:30013"/>
        <dbReference type="ChEBI" id="CHEBI:30616"/>
        <dbReference type="ChEBI" id="CHEBI:61977"/>
        <dbReference type="ChEBI" id="CHEBI:456216"/>
        <dbReference type="EC" id="2.7.11.1"/>
    </reaction>
</comment>
<protein>
    <recommendedName>
        <fullName evidence="13">Receptor-like serine/threonine-protein kinase</fullName>
        <ecNumber evidence="13">2.7.11.1</ecNumber>
    </recommendedName>
</protein>
<evidence type="ECO:0000259" key="20">
    <source>
        <dbReference type="PROSITE" id="PS50948"/>
    </source>
</evidence>
<dbReference type="Pfam" id="PF00069">
    <property type="entry name" value="Pkinase"/>
    <property type="match status" value="1"/>
</dbReference>
<dbReference type="InterPro" id="IPR000719">
    <property type="entry name" value="Prot_kinase_dom"/>
</dbReference>
<keyword evidence="6 13" id="KW-0547">Nucleotide-binding</keyword>
<comment type="catalytic activity">
    <reaction evidence="13">
        <text>L-seryl-[protein] + ATP = O-phospho-L-seryl-[protein] + ADP + H(+)</text>
        <dbReference type="Rhea" id="RHEA:17989"/>
        <dbReference type="Rhea" id="RHEA-COMP:9863"/>
        <dbReference type="Rhea" id="RHEA-COMP:11604"/>
        <dbReference type="ChEBI" id="CHEBI:15378"/>
        <dbReference type="ChEBI" id="CHEBI:29999"/>
        <dbReference type="ChEBI" id="CHEBI:30616"/>
        <dbReference type="ChEBI" id="CHEBI:83421"/>
        <dbReference type="ChEBI" id="CHEBI:456216"/>
        <dbReference type="EC" id="2.7.11.1"/>
    </reaction>
</comment>
<sequence length="836" mass="93821">MNAESSFRVKLFSLLSLFWFVISVCRGDDTITANKSLSGDETIISANGSFELGFFKPGNSSNYYIGIWYKNIPVKTIIWVANRNNPVSDKYSSSLKISSDGNLALVSGESESLIWSTNLNFNTSNTSVVSVLLDDGNLVLRDAENSNSSLISPIWQSFDYPTDTFMPNGKLGLNKKSKWMRNLTSWTNSEDPSTGLFTIQRDPNASQFIMLWNQTQLYWTSGLWIPDQRIFSLIPELRFLKTQLYSFDYIDNENESYITYWINNPSFITRLVMDVSGQLNQLTWMENIQQWVLFWSQPGQQCEVYSYCGAFGYCNQTSLPYCHCLDGFEPKLSTEWNLKDYSGGCARKTRLSCANHVNDSSGDKFLMSPGKVLPEHPEFVLTSSLQECESTCLRNCSCSAYAYDTDGCFVWSGELLNMKQLSDSDSGGKTLYIRMAASDIPKNSGNRKVVIGCLMGLLTGLAVLLILGFIINWRQKRRLIKAAKTIKTSLTRFGYRDLQLSTKNFSQKLGGGGFGSVFKGTLPDLTDIAVKKLECVSVAHGEKQFRTEVSAIGNIQHVNLVRLRGFCSEGTKRLLVYEYMPNGSLNTHLFQKENSRILSWKVRYQIAIGIARGLTYLHEKCRDCIIHCDIKPENILLDSEFCAKVADFGLAKLVGREFSRVLTTIRGTRGYLAPEWISGMAITSKADVYSYGMLLFELVSGRRNASSGKTEFFPTWAMNKLIEGDDVLSIIDPVLEGEVEIDKVNRVCKLACWCIQDEEDHRPTMGQIVQILEGFLDVDMPPIPRSLQVFVGNEESIMFFSEFSSDQPSTEETSYASAISSVTNGTSSYASATSRT</sequence>
<keyword evidence="22" id="KW-1185">Reference proteome</keyword>
<evidence type="ECO:0000256" key="11">
    <source>
        <dbReference type="ARBA" id="ARBA00023157"/>
    </source>
</evidence>
<evidence type="ECO:0000259" key="19">
    <source>
        <dbReference type="PROSITE" id="PS50927"/>
    </source>
</evidence>
<dbReference type="SUPFAM" id="SSF51110">
    <property type="entry name" value="alpha-D-mannose-specific plant lectins"/>
    <property type="match status" value="1"/>
</dbReference>
<keyword evidence="3 13" id="KW-0808">Transferase</keyword>
<evidence type="ECO:0000256" key="3">
    <source>
        <dbReference type="ARBA" id="ARBA00022679"/>
    </source>
</evidence>
<keyword evidence="2 13" id="KW-0723">Serine/threonine-protein kinase</keyword>
<dbReference type="InterPro" id="IPR017441">
    <property type="entry name" value="Protein_kinase_ATP_BS"/>
</dbReference>
<accession>A0AAW1HK78</accession>
<dbReference type="InterPro" id="IPR003609">
    <property type="entry name" value="Pan_app"/>
</dbReference>
<dbReference type="InterPro" id="IPR011009">
    <property type="entry name" value="Kinase-like_dom_sf"/>
</dbReference>
<evidence type="ECO:0000256" key="4">
    <source>
        <dbReference type="ARBA" id="ARBA00022692"/>
    </source>
</evidence>
<evidence type="ECO:0000256" key="1">
    <source>
        <dbReference type="ARBA" id="ARBA00004167"/>
    </source>
</evidence>
<feature type="region of interest" description="Disordered" evidence="15">
    <location>
        <begin position="807"/>
        <end position="836"/>
    </location>
</feature>
<dbReference type="PROSITE" id="PS00107">
    <property type="entry name" value="PROTEIN_KINASE_ATP"/>
    <property type="match status" value="1"/>
</dbReference>
<keyword evidence="4 16" id="KW-0812">Transmembrane</keyword>
<dbReference type="Gene3D" id="3.30.200.20">
    <property type="entry name" value="Phosphorylase Kinase, domain 1"/>
    <property type="match status" value="1"/>
</dbReference>
<dbReference type="EMBL" id="JBDFQZ010000011">
    <property type="protein sequence ID" value="KAK9676793.1"/>
    <property type="molecule type" value="Genomic_DNA"/>
</dbReference>
<evidence type="ECO:0000256" key="14">
    <source>
        <dbReference type="PROSITE-ProRule" id="PRU10141"/>
    </source>
</evidence>
<proteinExistence type="inferred from homology"/>
<dbReference type="GO" id="GO:0004674">
    <property type="term" value="F:protein serine/threonine kinase activity"/>
    <property type="evidence" value="ECO:0007669"/>
    <property type="project" value="UniProtKB-KW"/>
</dbReference>
<keyword evidence="11" id="KW-1015">Disulfide bond</keyword>
<feature type="domain" description="Apple" evidence="20">
    <location>
        <begin position="353"/>
        <end position="436"/>
    </location>
</feature>
<dbReference type="InterPro" id="IPR008271">
    <property type="entry name" value="Ser/Thr_kinase_AS"/>
</dbReference>
<dbReference type="PROSITE" id="PS00108">
    <property type="entry name" value="PROTEIN_KINASE_ST"/>
    <property type="match status" value="1"/>
</dbReference>
<dbReference type="Pfam" id="PF08276">
    <property type="entry name" value="PAN_2"/>
    <property type="match status" value="1"/>
</dbReference>
<evidence type="ECO:0000256" key="9">
    <source>
        <dbReference type="ARBA" id="ARBA00022989"/>
    </source>
</evidence>
<dbReference type="PROSITE" id="PS50011">
    <property type="entry name" value="PROTEIN_KINASE_DOM"/>
    <property type="match status" value="1"/>
</dbReference>
<comment type="caution">
    <text evidence="21">The sequence shown here is derived from an EMBL/GenBank/DDBJ whole genome shotgun (WGS) entry which is preliminary data.</text>
</comment>
<evidence type="ECO:0000256" key="12">
    <source>
        <dbReference type="ARBA" id="ARBA00023180"/>
    </source>
</evidence>
<dbReference type="SUPFAM" id="SSF56112">
    <property type="entry name" value="Protein kinase-like (PK-like)"/>
    <property type="match status" value="1"/>
</dbReference>
<feature type="domain" description="Protein kinase" evidence="18">
    <location>
        <begin position="503"/>
        <end position="776"/>
    </location>
</feature>
<evidence type="ECO:0000256" key="17">
    <source>
        <dbReference type="SAM" id="SignalP"/>
    </source>
</evidence>
<dbReference type="PANTHER" id="PTHR47974">
    <property type="entry name" value="OS07G0415500 PROTEIN"/>
    <property type="match status" value="1"/>
</dbReference>
<evidence type="ECO:0000256" key="15">
    <source>
        <dbReference type="SAM" id="MobiDB-lite"/>
    </source>
</evidence>
<dbReference type="InterPro" id="IPR024171">
    <property type="entry name" value="SRK-like_kinase"/>
</dbReference>
<dbReference type="PANTHER" id="PTHR47974:SF19">
    <property type="entry name" value="RECEPTOR-LIKE SERINE_THREONINE-PROTEIN KINASE"/>
    <property type="match status" value="1"/>
</dbReference>
<keyword evidence="7 13" id="KW-0418">Kinase</keyword>
<feature type="binding site" evidence="14">
    <location>
        <position position="532"/>
    </location>
    <ligand>
        <name>ATP</name>
        <dbReference type="ChEBI" id="CHEBI:30616"/>
    </ligand>
</feature>
<name>A0AAW1HK78_SAPOF</name>
<evidence type="ECO:0000256" key="2">
    <source>
        <dbReference type="ARBA" id="ARBA00022527"/>
    </source>
</evidence>
<comment type="subcellular location">
    <subcellularLocation>
        <location evidence="1">Membrane</location>
        <topology evidence="1">Single-pass membrane protein</topology>
    </subcellularLocation>
</comment>
<dbReference type="Proteomes" id="UP001443914">
    <property type="component" value="Unassembled WGS sequence"/>
</dbReference>
<evidence type="ECO:0000256" key="6">
    <source>
        <dbReference type="ARBA" id="ARBA00022741"/>
    </source>
</evidence>
<dbReference type="SMART" id="SM00473">
    <property type="entry name" value="PAN_AP"/>
    <property type="match status" value="1"/>
</dbReference>
<keyword evidence="9 16" id="KW-1133">Transmembrane helix</keyword>
<dbReference type="GO" id="GO:0005524">
    <property type="term" value="F:ATP binding"/>
    <property type="evidence" value="ECO:0007669"/>
    <property type="project" value="UniProtKB-UniRule"/>
</dbReference>
<comment type="similarity">
    <text evidence="13">Belongs to the protein kinase superfamily. Ser/Thr protein kinase family.</text>
</comment>
<keyword evidence="10 16" id="KW-0472">Membrane</keyword>
<dbReference type="CDD" id="cd01098">
    <property type="entry name" value="PAN_AP_plant"/>
    <property type="match status" value="1"/>
</dbReference>
<gene>
    <name evidence="21" type="ORF">RND81_11G101300</name>
</gene>
<dbReference type="Pfam" id="PF00954">
    <property type="entry name" value="S_locus_glycop"/>
    <property type="match status" value="1"/>
</dbReference>
<dbReference type="AlphaFoldDB" id="A0AAW1HK78"/>
<evidence type="ECO:0000256" key="8">
    <source>
        <dbReference type="ARBA" id="ARBA00022840"/>
    </source>
</evidence>
<dbReference type="CDD" id="cd14066">
    <property type="entry name" value="STKc_IRAK"/>
    <property type="match status" value="1"/>
</dbReference>
<dbReference type="FunFam" id="1.10.510.10:FF:000227">
    <property type="entry name" value="Serine/threonine-protein kinase"/>
    <property type="match status" value="1"/>
</dbReference>
<dbReference type="SMART" id="SM00108">
    <property type="entry name" value="B_lectin"/>
    <property type="match status" value="1"/>
</dbReference>
<evidence type="ECO:0000313" key="22">
    <source>
        <dbReference type="Proteomes" id="UP001443914"/>
    </source>
</evidence>
<dbReference type="GO" id="GO:0016020">
    <property type="term" value="C:membrane"/>
    <property type="evidence" value="ECO:0007669"/>
    <property type="project" value="UniProtKB-SubCell"/>
</dbReference>
<dbReference type="CDD" id="cd00028">
    <property type="entry name" value="B_lectin"/>
    <property type="match status" value="1"/>
</dbReference>
<dbReference type="Gene3D" id="1.10.510.10">
    <property type="entry name" value="Transferase(Phosphotransferase) domain 1"/>
    <property type="match status" value="1"/>
</dbReference>
<dbReference type="InterPro" id="IPR000858">
    <property type="entry name" value="S_locus_glycoprot_dom"/>
</dbReference>
<dbReference type="FunFam" id="3.30.200.20:FF:000178">
    <property type="entry name" value="serine/threonine-protein kinase PBS1-like"/>
    <property type="match status" value="1"/>
</dbReference>
<dbReference type="InterPro" id="IPR036426">
    <property type="entry name" value="Bulb-type_lectin_dom_sf"/>
</dbReference>
<evidence type="ECO:0000256" key="16">
    <source>
        <dbReference type="SAM" id="Phobius"/>
    </source>
</evidence>
<evidence type="ECO:0000256" key="5">
    <source>
        <dbReference type="ARBA" id="ARBA00022729"/>
    </source>
</evidence>
<feature type="chain" id="PRO_5043463666" description="Receptor-like serine/threonine-protein kinase" evidence="17">
    <location>
        <begin position="28"/>
        <end position="836"/>
    </location>
</feature>
<dbReference type="PROSITE" id="PS50927">
    <property type="entry name" value="BULB_LECTIN"/>
    <property type="match status" value="1"/>
</dbReference>
<dbReference type="EC" id="2.7.11.1" evidence="13"/>
<dbReference type="Gene3D" id="2.90.10.10">
    <property type="entry name" value="Bulb-type lectin domain"/>
    <property type="match status" value="1"/>
</dbReference>
<organism evidence="21 22">
    <name type="scientific">Saponaria officinalis</name>
    <name type="common">Common soapwort</name>
    <name type="synonym">Lychnis saponaria</name>
    <dbReference type="NCBI Taxonomy" id="3572"/>
    <lineage>
        <taxon>Eukaryota</taxon>
        <taxon>Viridiplantae</taxon>
        <taxon>Streptophyta</taxon>
        <taxon>Embryophyta</taxon>
        <taxon>Tracheophyta</taxon>
        <taxon>Spermatophyta</taxon>
        <taxon>Magnoliopsida</taxon>
        <taxon>eudicotyledons</taxon>
        <taxon>Gunneridae</taxon>
        <taxon>Pentapetalae</taxon>
        <taxon>Caryophyllales</taxon>
        <taxon>Caryophyllaceae</taxon>
        <taxon>Caryophylleae</taxon>
        <taxon>Saponaria</taxon>
    </lineage>
</organism>
<dbReference type="GO" id="GO:0048544">
    <property type="term" value="P:recognition of pollen"/>
    <property type="evidence" value="ECO:0007669"/>
    <property type="project" value="InterPro"/>
</dbReference>
<evidence type="ECO:0000259" key="18">
    <source>
        <dbReference type="PROSITE" id="PS50011"/>
    </source>
</evidence>